<accession>A0AC60QG81</accession>
<evidence type="ECO:0000313" key="2">
    <source>
        <dbReference type="Proteomes" id="UP000805193"/>
    </source>
</evidence>
<proteinExistence type="predicted"/>
<organism evidence="1 2">
    <name type="scientific">Ixodes persulcatus</name>
    <name type="common">Taiga tick</name>
    <dbReference type="NCBI Taxonomy" id="34615"/>
    <lineage>
        <taxon>Eukaryota</taxon>
        <taxon>Metazoa</taxon>
        <taxon>Ecdysozoa</taxon>
        <taxon>Arthropoda</taxon>
        <taxon>Chelicerata</taxon>
        <taxon>Arachnida</taxon>
        <taxon>Acari</taxon>
        <taxon>Parasitiformes</taxon>
        <taxon>Ixodida</taxon>
        <taxon>Ixodoidea</taxon>
        <taxon>Ixodidae</taxon>
        <taxon>Ixodinae</taxon>
        <taxon>Ixodes</taxon>
    </lineage>
</organism>
<name>A0AC60QG81_IXOPE</name>
<evidence type="ECO:0000313" key="1">
    <source>
        <dbReference type="EMBL" id="KAG0433183.1"/>
    </source>
</evidence>
<gene>
    <name evidence="1" type="ORF">HPB47_020159</name>
</gene>
<keyword evidence="2" id="KW-1185">Reference proteome</keyword>
<reference evidence="1 2" key="1">
    <citation type="journal article" date="2020" name="Cell">
        <title>Large-Scale Comparative Analyses of Tick Genomes Elucidate Their Genetic Diversity and Vector Capacities.</title>
        <authorList>
            <consortium name="Tick Genome and Microbiome Consortium (TIGMIC)"/>
            <person name="Jia N."/>
            <person name="Wang J."/>
            <person name="Shi W."/>
            <person name="Du L."/>
            <person name="Sun Y."/>
            <person name="Zhan W."/>
            <person name="Jiang J.F."/>
            <person name="Wang Q."/>
            <person name="Zhang B."/>
            <person name="Ji P."/>
            <person name="Bell-Sakyi L."/>
            <person name="Cui X.M."/>
            <person name="Yuan T.T."/>
            <person name="Jiang B.G."/>
            <person name="Yang W.F."/>
            <person name="Lam T.T."/>
            <person name="Chang Q.C."/>
            <person name="Ding S.J."/>
            <person name="Wang X.J."/>
            <person name="Zhu J.G."/>
            <person name="Ruan X.D."/>
            <person name="Zhao L."/>
            <person name="Wei J.T."/>
            <person name="Ye R.Z."/>
            <person name="Que T.C."/>
            <person name="Du C.H."/>
            <person name="Zhou Y.H."/>
            <person name="Cheng J.X."/>
            <person name="Dai P.F."/>
            <person name="Guo W.B."/>
            <person name="Han X.H."/>
            <person name="Huang E.J."/>
            <person name="Li L.F."/>
            <person name="Wei W."/>
            <person name="Gao Y.C."/>
            <person name="Liu J.Z."/>
            <person name="Shao H.Z."/>
            <person name="Wang X."/>
            <person name="Wang C.C."/>
            <person name="Yang T.C."/>
            <person name="Huo Q.B."/>
            <person name="Li W."/>
            <person name="Chen H.Y."/>
            <person name="Chen S.E."/>
            <person name="Zhou L.G."/>
            <person name="Ni X.B."/>
            <person name="Tian J.H."/>
            <person name="Sheng Y."/>
            <person name="Liu T."/>
            <person name="Pan Y.S."/>
            <person name="Xia L.Y."/>
            <person name="Li J."/>
            <person name="Zhao F."/>
            <person name="Cao W.C."/>
        </authorList>
    </citation>
    <scope>NUCLEOTIDE SEQUENCE [LARGE SCALE GENOMIC DNA]</scope>
    <source>
        <strain evidence="1">Iper-2018</strain>
    </source>
</reference>
<dbReference type="EMBL" id="JABSTQ010009078">
    <property type="protein sequence ID" value="KAG0433183.1"/>
    <property type="molecule type" value="Genomic_DNA"/>
</dbReference>
<comment type="caution">
    <text evidence="1">The sequence shown here is derived from an EMBL/GenBank/DDBJ whole genome shotgun (WGS) entry which is preliminary data.</text>
</comment>
<sequence>MTASLWGDVTEVAATSEGTTVELTHTDDTSSLYCLTLDESPATMNADLHLESASVALTPGGGGDAGGPLVEEACPASPPAAPSGSSGAGGFSYDEVFPALPEKEAIPEVSSSSGSLGQWNHRMHVKSSVITQIFHVPSEERRFRETSSQRFGDLGEQAKICADIMRDTQTTIEVSSSRDLSLTVLVTGRERNVALARAHVMRALQTQASGSIQIPKEHHRFILGQKGKNLKELEQTTATKIHVPRTEENSDTITITGSKEGIDLARDHIQKISEEKSKQGVERLQIPRMYHPFVRGPYDNVVRGLEQDHNVRIRLGREEDEITVTGDKENVARARDAIMAIYNDRQSHCDSVGVEVKKSQHKYVHGFRGQTLQELFEQTGVWVETLSGNTDESFVNEISARILGLFIRGPSFFLLYSLTSVKTATIPAKSWMHKYIIGKKGENIKKITQDHKAMHVDFCEDENLIRVEGPVEELELVKAALEENVREIESKMDSVEIKIDPQFHRHIIGKAGANVNRLKQELGVTVHVPSDEARSPVVRVEGPPEGVAQAQAELLDMAHKLQNEVTRELTVEPRFHRYLIGAKGEAIQEVRRQFNQVNVTFPEAGARSDKVLIRGPREDVEACHRHLAQTCRDLQASSHRVDLVLFKQFLRHLAGKGRPTLRRIQQETDTKIELPAENSNSDVVMITGKKENVAAAKEKILEAQKEQADVVEVSIMIPCNLHNSIIGAKGRLIHSIMEDCGRVQITFPQQDSKSDRVTLSGPKEDVDRAKKQLLDLSNEKQLSSFTEEVRAQPKHHRFLIGKNGSNIRKARLLSGILPIRSQHHFVLHLRDRGA</sequence>
<protein>
    <submittedName>
        <fullName evidence="1">Uncharacterized protein</fullName>
    </submittedName>
</protein>
<dbReference type="Proteomes" id="UP000805193">
    <property type="component" value="Unassembled WGS sequence"/>
</dbReference>